<dbReference type="PANTHER" id="PTHR30346">
    <property type="entry name" value="TRANSCRIPTIONAL DUAL REGULATOR HCAR-RELATED"/>
    <property type="match status" value="1"/>
</dbReference>
<dbReference type="InterPro" id="IPR036390">
    <property type="entry name" value="WH_DNA-bd_sf"/>
</dbReference>
<dbReference type="Gene3D" id="3.40.190.10">
    <property type="entry name" value="Periplasmic binding protein-like II"/>
    <property type="match status" value="2"/>
</dbReference>
<dbReference type="Proteomes" id="UP000663686">
    <property type="component" value="Chromosome"/>
</dbReference>
<keyword evidence="7" id="KW-1185">Reference proteome</keyword>
<evidence type="ECO:0000313" key="7">
    <source>
        <dbReference type="Proteomes" id="UP000663686"/>
    </source>
</evidence>
<dbReference type="PROSITE" id="PS50931">
    <property type="entry name" value="HTH_LYSR"/>
    <property type="match status" value="1"/>
</dbReference>
<dbReference type="PANTHER" id="PTHR30346:SF0">
    <property type="entry name" value="HCA OPERON TRANSCRIPTIONAL ACTIVATOR HCAR"/>
    <property type="match status" value="1"/>
</dbReference>
<dbReference type="SUPFAM" id="SSF53850">
    <property type="entry name" value="Periplasmic binding protein-like II"/>
    <property type="match status" value="1"/>
</dbReference>
<accession>A0ABX7G915</accession>
<evidence type="ECO:0000256" key="4">
    <source>
        <dbReference type="ARBA" id="ARBA00023163"/>
    </source>
</evidence>
<dbReference type="RefSeq" id="WP_203417975.1">
    <property type="nucleotide sequence ID" value="NZ_CP069352.1"/>
</dbReference>
<dbReference type="Pfam" id="PF00126">
    <property type="entry name" value="HTH_1"/>
    <property type="match status" value="1"/>
</dbReference>
<dbReference type="Pfam" id="PF03466">
    <property type="entry name" value="LysR_substrate"/>
    <property type="match status" value="1"/>
</dbReference>
<evidence type="ECO:0000313" key="6">
    <source>
        <dbReference type="EMBL" id="QRK81821.1"/>
    </source>
</evidence>
<proteinExistence type="inferred from homology"/>
<evidence type="ECO:0000259" key="5">
    <source>
        <dbReference type="PROSITE" id="PS50931"/>
    </source>
</evidence>
<comment type="similarity">
    <text evidence="1">Belongs to the LysR transcriptional regulatory family.</text>
</comment>
<dbReference type="InterPro" id="IPR005119">
    <property type="entry name" value="LysR_subst-bd"/>
</dbReference>
<gene>
    <name evidence="6" type="ORF">JN757_14585</name>
</gene>
<dbReference type="PRINTS" id="PR00039">
    <property type="entry name" value="HTHLYSR"/>
</dbReference>
<dbReference type="InterPro" id="IPR000847">
    <property type="entry name" value="LysR_HTH_N"/>
</dbReference>
<dbReference type="CDD" id="cd08414">
    <property type="entry name" value="PBP2_LTTR_aromatics_like"/>
    <property type="match status" value="1"/>
</dbReference>
<evidence type="ECO:0000256" key="3">
    <source>
        <dbReference type="ARBA" id="ARBA00023125"/>
    </source>
</evidence>
<protein>
    <submittedName>
        <fullName evidence="6">LysR family transcriptional regulator</fullName>
    </submittedName>
</protein>
<dbReference type="InterPro" id="IPR036388">
    <property type="entry name" value="WH-like_DNA-bd_sf"/>
</dbReference>
<dbReference type="Gene3D" id="1.10.10.10">
    <property type="entry name" value="Winged helix-like DNA-binding domain superfamily/Winged helix DNA-binding domain"/>
    <property type="match status" value="1"/>
</dbReference>
<dbReference type="EMBL" id="CP069352">
    <property type="protein sequence ID" value="QRK81821.1"/>
    <property type="molecule type" value="Genomic_DNA"/>
</dbReference>
<reference evidence="6 7" key="1">
    <citation type="submission" date="2021-03" db="EMBL/GenBank/DDBJ databases">
        <title>P. granadensis CT364 genome publication.</title>
        <authorList>
            <person name="Stach J."/>
            <person name="Montero-Calasanz Md.C."/>
        </authorList>
    </citation>
    <scope>NUCLEOTIDE SEQUENCE [LARGE SCALE GENOMIC DNA]</scope>
    <source>
        <strain evidence="6 7">CT364</strain>
    </source>
</reference>
<keyword evidence="4" id="KW-0804">Transcription</keyword>
<organism evidence="6 7">
    <name type="scientific">Pseudomonas granadensis</name>
    <dbReference type="NCBI Taxonomy" id="1421430"/>
    <lineage>
        <taxon>Bacteria</taxon>
        <taxon>Pseudomonadati</taxon>
        <taxon>Pseudomonadota</taxon>
        <taxon>Gammaproteobacteria</taxon>
        <taxon>Pseudomonadales</taxon>
        <taxon>Pseudomonadaceae</taxon>
        <taxon>Pseudomonas</taxon>
    </lineage>
</organism>
<evidence type="ECO:0000256" key="2">
    <source>
        <dbReference type="ARBA" id="ARBA00023015"/>
    </source>
</evidence>
<dbReference type="SUPFAM" id="SSF46785">
    <property type="entry name" value="Winged helix' DNA-binding domain"/>
    <property type="match status" value="1"/>
</dbReference>
<keyword evidence="3" id="KW-0238">DNA-binding</keyword>
<feature type="domain" description="HTH lysR-type" evidence="5">
    <location>
        <begin position="1"/>
        <end position="58"/>
    </location>
</feature>
<keyword evidence="2" id="KW-0805">Transcription regulation</keyword>
<sequence>MELRHLRGFIAVAEELHFARAAERLHIEQSPLSRTIKELESEFGARLFERGSRGTRLTWPGEVLVNDVRRIFQAVDQARSNVKAAVAGYRGTLRIALSDGVLPQRLSAILARCREEEPEVEIRLYEVSLSEQLRGLRDNAFDVGFARSGTVGQGLIATPVWQTPLTVAMPSRHPLLALKSIPLNELLRYPLVLFDPATHTGLCEQIEVFLRETTQQVSVVERVSSQEVMLSLVAAGYGVGLACEAQMAICQSSDIFTRPLAGDPPLLTSYLVYSERSQAEPLRRFIDRVVRCDVPTGLLHRGAA</sequence>
<name>A0ABX7G915_9PSED</name>
<evidence type="ECO:0000256" key="1">
    <source>
        <dbReference type="ARBA" id="ARBA00009437"/>
    </source>
</evidence>